<feature type="region of interest" description="Disordered" evidence="1">
    <location>
        <begin position="1"/>
        <end position="30"/>
    </location>
</feature>
<evidence type="ECO:0000313" key="2">
    <source>
        <dbReference type="EMBL" id="DAD93764.1"/>
    </source>
</evidence>
<evidence type="ECO:0000256" key="1">
    <source>
        <dbReference type="SAM" id="MobiDB-lite"/>
    </source>
</evidence>
<protein>
    <submittedName>
        <fullName evidence="2">Uncharacterized protein</fullName>
    </submittedName>
</protein>
<organism evidence="2">
    <name type="scientific">Myoviridae sp. ctzRR1</name>
    <dbReference type="NCBI Taxonomy" id="2826720"/>
    <lineage>
        <taxon>Viruses</taxon>
        <taxon>Duplodnaviria</taxon>
        <taxon>Heunggongvirae</taxon>
        <taxon>Uroviricota</taxon>
        <taxon>Caudoviricetes</taxon>
    </lineage>
</organism>
<accession>A0A8S5NHD7</accession>
<dbReference type="EMBL" id="BK015166">
    <property type="protein sequence ID" value="DAD93764.1"/>
    <property type="molecule type" value="Genomic_DNA"/>
</dbReference>
<sequence length="30" mass="3334">MNERRSNHYHSIGACSGGSRPFGVVDRKKS</sequence>
<reference evidence="2" key="1">
    <citation type="journal article" date="2021" name="Proc. Natl. Acad. Sci. U.S.A.">
        <title>A Catalog of Tens of Thousands of Viruses from Human Metagenomes Reveals Hidden Associations with Chronic Diseases.</title>
        <authorList>
            <person name="Tisza M.J."/>
            <person name="Buck C.B."/>
        </authorList>
    </citation>
    <scope>NUCLEOTIDE SEQUENCE</scope>
    <source>
        <strain evidence="2">CtzRR1</strain>
    </source>
</reference>
<name>A0A8S5NHD7_9CAUD</name>
<proteinExistence type="predicted"/>